<proteinExistence type="predicted"/>
<name>A0AAE1FC95_PETCI</name>
<comment type="caution">
    <text evidence="2">The sequence shown here is derived from an EMBL/GenBank/DDBJ whole genome shotgun (WGS) entry which is preliminary data.</text>
</comment>
<evidence type="ECO:0000313" key="3">
    <source>
        <dbReference type="Proteomes" id="UP001286313"/>
    </source>
</evidence>
<organism evidence="2 3">
    <name type="scientific">Petrolisthes cinctipes</name>
    <name type="common">Flat porcelain crab</name>
    <dbReference type="NCBI Taxonomy" id="88211"/>
    <lineage>
        <taxon>Eukaryota</taxon>
        <taxon>Metazoa</taxon>
        <taxon>Ecdysozoa</taxon>
        <taxon>Arthropoda</taxon>
        <taxon>Crustacea</taxon>
        <taxon>Multicrustacea</taxon>
        <taxon>Malacostraca</taxon>
        <taxon>Eumalacostraca</taxon>
        <taxon>Eucarida</taxon>
        <taxon>Decapoda</taxon>
        <taxon>Pleocyemata</taxon>
        <taxon>Anomura</taxon>
        <taxon>Galatheoidea</taxon>
        <taxon>Porcellanidae</taxon>
        <taxon>Petrolisthes</taxon>
    </lineage>
</organism>
<feature type="compositionally biased region" description="Polar residues" evidence="1">
    <location>
        <begin position="66"/>
        <end position="92"/>
    </location>
</feature>
<dbReference type="AlphaFoldDB" id="A0AAE1FC95"/>
<evidence type="ECO:0000313" key="2">
    <source>
        <dbReference type="EMBL" id="KAK3870108.1"/>
    </source>
</evidence>
<dbReference type="EMBL" id="JAWQEG010002716">
    <property type="protein sequence ID" value="KAK3870108.1"/>
    <property type="molecule type" value="Genomic_DNA"/>
</dbReference>
<feature type="region of interest" description="Disordered" evidence="1">
    <location>
        <begin position="1"/>
        <end position="116"/>
    </location>
</feature>
<protein>
    <submittedName>
        <fullName evidence="2">Uncharacterized protein</fullName>
    </submittedName>
</protein>
<accession>A0AAE1FC95</accession>
<gene>
    <name evidence="2" type="ORF">Pcinc_024639</name>
</gene>
<feature type="compositionally biased region" description="Pro residues" evidence="1">
    <location>
        <begin position="107"/>
        <end position="116"/>
    </location>
</feature>
<sequence>MQSGWRVRTGAGRWAGIDPPPCCRHPWGVVGPRGRQDTPSLPPPPPTRPHSTDPHHPTFPFPSAGLLSQATPQGATQTSILGQTSGSPSPGSDLNPPPHPSSESALWPPPPLGSVS</sequence>
<keyword evidence="3" id="KW-1185">Reference proteome</keyword>
<reference evidence="2" key="1">
    <citation type="submission" date="2023-10" db="EMBL/GenBank/DDBJ databases">
        <title>Genome assemblies of two species of porcelain crab, Petrolisthes cinctipes and Petrolisthes manimaculis (Anomura: Porcellanidae).</title>
        <authorList>
            <person name="Angst P."/>
        </authorList>
    </citation>
    <scope>NUCLEOTIDE SEQUENCE</scope>
    <source>
        <strain evidence="2">PB745_01</strain>
        <tissue evidence="2">Gill</tissue>
    </source>
</reference>
<evidence type="ECO:0000256" key="1">
    <source>
        <dbReference type="SAM" id="MobiDB-lite"/>
    </source>
</evidence>
<dbReference type="Proteomes" id="UP001286313">
    <property type="component" value="Unassembled WGS sequence"/>
</dbReference>